<evidence type="ECO:0000256" key="1">
    <source>
        <dbReference type="SAM" id="Phobius"/>
    </source>
</evidence>
<keyword evidence="1" id="KW-1133">Transmembrane helix</keyword>
<dbReference type="EMBL" id="JABELV010000019">
    <property type="protein sequence ID" value="KAG7566877.1"/>
    <property type="molecule type" value="Genomic_DNA"/>
</dbReference>
<keyword evidence="2" id="KW-0732">Signal</keyword>
<keyword evidence="4" id="KW-1185">Reference proteome</keyword>
<organism evidence="3 4">
    <name type="scientific">Filobasidium floriforme</name>
    <dbReference type="NCBI Taxonomy" id="5210"/>
    <lineage>
        <taxon>Eukaryota</taxon>
        <taxon>Fungi</taxon>
        <taxon>Dikarya</taxon>
        <taxon>Basidiomycota</taxon>
        <taxon>Agaricomycotina</taxon>
        <taxon>Tremellomycetes</taxon>
        <taxon>Filobasidiales</taxon>
        <taxon>Filobasidiaceae</taxon>
        <taxon>Filobasidium</taxon>
    </lineage>
</organism>
<evidence type="ECO:0000313" key="4">
    <source>
        <dbReference type="Proteomes" id="UP000812966"/>
    </source>
</evidence>
<name>A0A8K0NQ40_9TREE</name>
<feature type="transmembrane region" description="Helical" evidence="1">
    <location>
        <begin position="181"/>
        <end position="200"/>
    </location>
</feature>
<dbReference type="AlphaFoldDB" id="A0A8K0NQ40"/>
<protein>
    <submittedName>
        <fullName evidence="3">Uncharacterized protein</fullName>
    </submittedName>
</protein>
<reference evidence="3" key="1">
    <citation type="submission" date="2020-04" db="EMBL/GenBank/DDBJ databases">
        <title>Analysis of mating type loci in Filobasidium floriforme.</title>
        <authorList>
            <person name="Nowrousian M."/>
        </authorList>
    </citation>
    <scope>NUCLEOTIDE SEQUENCE</scope>
    <source>
        <strain evidence="3">CBS 6242</strain>
    </source>
</reference>
<feature type="signal peptide" evidence="2">
    <location>
        <begin position="1"/>
        <end position="42"/>
    </location>
</feature>
<gene>
    <name evidence="3" type="ORF">FFLO_01378</name>
</gene>
<keyword evidence="1" id="KW-0472">Membrane</keyword>
<comment type="caution">
    <text evidence="3">The sequence shown here is derived from an EMBL/GenBank/DDBJ whole genome shotgun (WGS) entry which is preliminary data.</text>
</comment>
<proteinExistence type="predicted"/>
<accession>A0A8K0NQ40</accession>
<sequence length="201" mass="21667">MPYHHLPTTTSSGKPRSSGSLKSLILSTICLGLLCLSSGALARSGEGEGSSVAEQFGLHTAQGDVSHCWKQCNHDVTESIPAPWTHETNLNQWSFISKNCLYDVYLETMAKCLVVKCESSWDVQYAVEYGEGMCRKAGHEVQYRLPPTYTETAGGYFATAIPRTLSARANSSPRDTHARSGSMGSVGVVVGIIFGISLLGF</sequence>
<evidence type="ECO:0000313" key="3">
    <source>
        <dbReference type="EMBL" id="KAG7566877.1"/>
    </source>
</evidence>
<keyword evidence="1" id="KW-0812">Transmembrane</keyword>
<feature type="chain" id="PRO_5035434972" evidence="2">
    <location>
        <begin position="43"/>
        <end position="201"/>
    </location>
</feature>
<dbReference type="Proteomes" id="UP000812966">
    <property type="component" value="Unassembled WGS sequence"/>
</dbReference>
<evidence type="ECO:0000256" key="2">
    <source>
        <dbReference type="SAM" id="SignalP"/>
    </source>
</evidence>